<dbReference type="Gene3D" id="1.10.10.60">
    <property type="entry name" value="Homeodomain-like"/>
    <property type="match status" value="1"/>
</dbReference>
<dbReference type="EMBL" id="JACHNZ010000025">
    <property type="protein sequence ID" value="MBB4632656.1"/>
    <property type="molecule type" value="Genomic_DNA"/>
</dbReference>
<protein>
    <submittedName>
        <fullName evidence="5">AraC-like DNA-binding protein</fullName>
    </submittedName>
</protein>
<gene>
    <name evidence="5" type="ORF">GGQ98_002283</name>
</gene>
<dbReference type="PROSITE" id="PS01124">
    <property type="entry name" value="HTH_ARAC_FAMILY_2"/>
    <property type="match status" value="1"/>
</dbReference>
<evidence type="ECO:0000259" key="4">
    <source>
        <dbReference type="PROSITE" id="PS01124"/>
    </source>
</evidence>
<proteinExistence type="predicted"/>
<reference evidence="5 6" key="1">
    <citation type="submission" date="2020-08" db="EMBL/GenBank/DDBJ databases">
        <title>Genomic Encyclopedia of Type Strains, Phase IV (KMG-IV): sequencing the most valuable type-strain genomes for metagenomic binning, comparative biology and taxonomic classification.</title>
        <authorList>
            <person name="Goeker M."/>
        </authorList>
    </citation>
    <scope>NUCLEOTIDE SEQUENCE [LARGE SCALE GENOMIC DNA]</scope>
    <source>
        <strain evidence="5 6">DSM 17328</strain>
    </source>
</reference>
<name>A0A7W7B290_9SPHN</name>
<evidence type="ECO:0000313" key="5">
    <source>
        <dbReference type="EMBL" id="MBB4632656.1"/>
    </source>
</evidence>
<sequence length="318" mass="36234">MYEYTGNAWSTEGYAASERFEAWRQQLNAIYLDWSIEKPGDAAYQASVSTRSFDDFTLVNCRCEPFRASRRAAQMAQDTREIIGVQLVISGRETMDIGGEQVSLSEGDLMIWDNTRPMSFAVQESLHKLSIIMPLSRFKNWLPTSWYTIDKKIAKGSMSGQLLSTFMRNMPDHMFNRENANGDALIEATMGLLVDALDPLRGGSEDQSLKAAQMMRIRGIISEHLSDGELTPHKVAALAKISVRYLHWLFESEGITASQYIISQRLQRCRRELSNPVMGNRTITDIAFSWGFQNSAHFSRRFKQEFGTSPHEFRKMTN</sequence>
<dbReference type="InterPro" id="IPR035418">
    <property type="entry name" value="AraC-bd_2"/>
</dbReference>
<keyword evidence="3" id="KW-0804">Transcription</keyword>
<evidence type="ECO:0000256" key="2">
    <source>
        <dbReference type="ARBA" id="ARBA00023125"/>
    </source>
</evidence>
<dbReference type="SUPFAM" id="SSF46689">
    <property type="entry name" value="Homeodomain-like"/>
    <property type="match status" value="1"/>
</dbReference>
<dbReference type="PRINTS" id="PR00032">
    <property type="entry name" value="HTHARAC"/>
</dbReference>
<dbReference type="PANTHER" id="PTHR46796">
    <property type="entry name" value="HTH-TYPE TRANSCRIPTIONAL ACTIVATOR RHAS-RELATED"/>
    <property type="match status" value="1"/>
</dbReference>
<dbReference type="Pfam" id="PF14525">
    <property type="entry name" value="AraC_binding_2"/>
    <property type="match status" value="1"/>
</dbReference>
<accession>A0A7W7B290</accession>
<dbReference type="SMART" id="SM00342">
    <property type="entry name" value="HTH_ARAC"/>
    <property type="match status" value="1"/>
</dbReference>
<keyword evidence="1" id="KW-0805">Transcription regulation</keyword>
<dbReference type="Proteomes" id="UP000566324">
    <property type="component" value="Unassembled WGS sequence"/>
</dbReference>
<evidence type="ECO:0000256" key="3">
    <source>
        <dbReference type="ARBA" id="ARBA00023163"/>
    </source>
</evidence>
<dbReference type="RefSeq" id="WP_184069557.1">
    <property type="nucleotide sequence ID" value="NZ_JACHNZ010000025.1"/>
</dbReference>
<feature type="domain" description="HTH araC/xylS-type" evidence="4">
    <location>
        <begin position="215"/>
        <end position="316"/>
    </location>
</feature>
<organism evidence="5 6">
    <name type="scientific">Sphingosinicella soli</name>
    <dbReference type="NCBI Taxonomy" id="333708"/>
    <lineage>
        <taxon>Bacteria</taxon>
        <taxon>Pseudomonadati</taxon>
        <taxon>Pseudomonadota</taxon>
        <taxon>Alphaproteobacteria</taxon>
        <taxon>Sphingomonadales</taxon>
        <taxon>Sphingosinicellaceae</taxon>
        <taxon>Sphingosinicella</taxon>
    </lineage>
</organism>
<dbReference type="GO" id="GO:0003700">
    <property type="term" value="F:DNA-binding transcription factor activity"/>
    <property type="evidence" value="ECO:0007669"/>
    <property type="project" value="InterPro"/>
</dbReference>
<evidence type="ECO:0000256" key="1">
    <source>
        <dbReference type="ARBA" id="ARBA00023015"/>
    </source>
</evidence>
<dbReference type="InterPro" id="IPR020449">
    <property type="entry name" value="Tscrpt_reg_AraC-type_HTH"/>
</dbReference>
<dbReference type="InterPro" id="IPR018060">
    <property type="entry name" value="HTH_AraC"/>
</dbReference>
<keyword evidence="2 5" id="KW-0238">DNA-binding</keyword>
<dbReference type="PANTHER" id="PTHR46796:SF6">
    <property type="entry name" value="ARAC SUBFAMILY"/>
    <property type="match status" value="1"/>
</dbReference>
<comment type="caution">
    <text evidence="5">The sequence shown here is derived from an EMBL/GenBank/DDBJ whole genome shotgun (WGS) entry which is preliminary data.</text>
</comment>
<dbReference type="GO" id="GO:0043565">
    <property type="term" value="F:sequence-specific DNA binding"/>
    <property type="evidence" value="ECO:0007669"/>
    <property type="project" value="InterPro"/>
</dbReference>
<dbReference type="InterPro" id="IPR009057">
    <property type="entry name" value="Homeodomain-like_sf"/>
</dbReference>
<evidence type="ECO:0000313" key="6">
    <source>
        <dbReference type="Proteomes" id="UP000566324"/>
    </source>
</evidence>
<dbReference type="AlphaFoldDB" id="A0A7W7B290"/>
<dbReference type="InterPro" id="IPR050204">
    <property type="entry name" value="AraC_XylS_family_regulators"/>
</dbReference>
<dbReference type="Pfam" id="PF12833">
    <property type="entry name" value="HTH_18"/>
    <property type="match status" value="1"/>
</dbReference>
<keyword evidence="6" id="KW-1185">Reference proteome</keyword>